<evidence type="ECO:0000256" key="1">
    <source>
        <dbReference type="SAM" id="Phobius"/>
    </source>
</evidence>
<reference evidence="2 3" key="1">
    <citation type="submission" date="2015-08" db="EMBL/GenBank/DDBJ databases">
        <title>Genomes of Isolates from Cabo Rojo, PR.</title>
        <authorList>
            <person name="Sanchez-Nieves R.L."/>
            <person name="Montalvo-Rodriguez R."/>
        </authorList>
    </citation>
    <scope>NUCLEOTIDE SEQUENCE [LARGE SCALE GENOMIC DNA]</scope>
    <source>
        <strain evidence="2 3">5</strain>
    </source>
</reference>
<keyword evidence="3" id="KW-1185">Reference proteome</keyword>
<dbReference type="RefSeq" id="WP_053771326.1">
    <property type="nucleotide sequence ID" value="NZ_LIST01000002.1"/>
</dbReference>
<accession>A0A0M9ATF7</accession>
<keyword evidence="1" id="KW-1133">Transmembrane helix</keyword>
<evidence type="ECO:0000313" key="3">
    <source>
        <dbReference type="Proteomes" id="UP000037747"/>
    </source>
</evidence>
<gene>
    <name evidence="2" type="ORF">AMR74_06925</name>
</gene>
<evidence type="ECO:0000313" key="2">
    <source>
        <dbReference type="EMBL" id="KOX97151.1"/>
    </source>
</evidence>
<organism evidence="2 3">
    <name type="scientific">Halorubrum tropicale</name>
    <dbReference type="NCBI Taxonomy" id="1765655"/>
    <lineage>
        <taxon>Archaea</taxon>
        <taxon>Methanobacteriati</taxon>
        <taxon>Methanobacteriota</taxon>
        <taxon>Stenosarchaea group</taxon>
        <taxon>Halobacteria</taxon>
        <taxon>Halobacteriales</taxon>
        <taxon>Haloferacaceae</taxon>
        <taxon>Halorubrum</taxon>
    </lineage>
</organism>
<dbReference type="PATRIC" id="fig|1705389.3.peg.3367"/>
<dbReference type="STRING" id="1765655.AMR74_06925"/>
<sequence length="307" mass="33588">MITKLDDRGQLMLVGAIVMAASLLALVVVLNSTIYTQNTNPGNSLGEMNEVERQLEAVRTDVDRLTDRIGQRDGYVDVHELNATLTVYSERKAEQIVDRRPAYLRVTLNESASELERVALRQRNRSRAVRSRANRSDWTLVDNATFNESTPFELVIEPRSLTPTTFIARGEDGGDWRLNVSQAPSNAVSVEVTYDNGTTVSESVSGNAARVNVTGGAINGTQRFAFAPGLNAPYDLRVENGHRSDGAYHILVNEASDVDTGNFHTDPGNGQPYVSRELSTAVVDVEYVSDKLSAESQITVRIGGDSE</sequence>
<keyword evidence="1" id="KW-0812">Transmembrane</keyword>
<protein>
    <submittedName>
        <fullName evidence="2">Uncharacterized protein</fullName>
    </submittedName>
</protein>
<name>A0A0M9ATF7_9EURY</name>
<dbReference type="InterPro" id="IPR055685">
    <property type="entry name" value="DUF7261"/>
</dbReference>
<dbReference type="Proteomes" id="UP000037747">
    <property type="component" value="Unassembled WGS sequence"/>
</dbReference>
<keyword evidence="1" id="KW-0472">Membrane</keyword>
<dbReference type="OrthoDB" id="238788at2157"/>
<feature type="transmembrane region" description="Helical" evidence="1">
    <location>
        <begin position="12"/>
        <end position="35"/>
    </location>
</feature>
<dbReference type="EMBL" id="LIST01000002">
    <property type="protein sequence ID" value="KOX97151.1"/>
    <property type="molecule type" value="Genomic_DNA"/>
</dbReference>
<dbReference type="AlphaFoldDB" id="A0A0M9ATF7"/>
<dbReference type="Pfam" id="PF23922">
    <property type="entry name" value="DUF7261"/>
    <property type="match status" value="1"/>
</dbReference>
<comment type="caution">
    <text evidence="2">The sequence shown here is derived from an EMBL/GenBank/DDBJ whole genome shotgun (WGS) entry which is preliminary data.</text>
</comment>
<proteinExistence type="predicted"/>